<dbReference type="OrthoDB" id="3255642at2759"/>
<organism evidence="1 2">
    <name type="scientific">Coprinopsis marcescibilis</name>
    <name type="common">Agaric fungus</name>
    <name type="synonym">Psathyrella marcescibilis</name>
    <dbReference type="NCBI Taxonomy" id="230819"/>
    <lineage>
        <taxon>Eukaryota</taxon>
        <taxon>Fungi</taxon>
        <taxon>Dikarya</taxon>
        <taxon>Basidiomycota</taxon>
        <taxon>Agaricomycotina</taxon>
        <taxon>Agaricomycetes</taxon>
        <taxon>Agaricomycetidae</taxon>
        <taxon>Agaricales</taxon>
        <taxon>Agaricineae</taxon>
        <taxon>Psathyrellaceae</taxon>
        <taxon>Coprinopsis</taxon>
    </lineage>
</organism>
<proteinExistence type="predicted"/>
<reference evidence="1 2" key="1">
    <citation type="journal article" date="2019" name="Nat. Ecol. Evol.">
        <title>Megaphylogeny resolves global patterns of mushroom evolution.</title>
        <authorList>
            <person name="Varga T."/>
            <person name="Krizsan K."/>
            <person name="Foldi C."/>
            <person name="Dima B."/>
            <person name="Sanchez-Garcia M."/>
            <person name="Sanchez-Ramirez S."/>
            <person name="Szollosi G.J."/>
            <person name="Szarkandi J.G."/>
            <person name="Papp V."/>
            <person name="Albert L."/>
            <person name="Andreopoulos W."/>
            <person name="Angelini C."/>
            <person name="Antonin V."/>
            <person name="Barry K.W."/>
            <person name="Bougher N.L."/>
            <person name="Buchanan P."/>
            <person name="Buyck B."/>
            <person name="Bense V."/>
            <person name="Catcheside P."/>
            <person name="Chovatia M."/>
            <person name="Cooper J."/>
            <person name="Damon W."/>
            <person name="Desjardin D."/>
            <person name="Finy P."/>
            <person name="Geml J."/>
            <person name="Haridas S."/>
            <person name="Hughes K."/>
            <person name="Justo A."/>
            <person name="Karasinski D."/>
            <person name="Kautmanova I."/>
            <person name="Kiss B."/>
            <person name="Kocsube S."/>
            <person name="Kotiranta H."/>
            <person name="LaButti K.M."/>
            <person name="Lechner B.E."/>
            <person name="Liimatainen K."/>
            <person name="Lipzen A."/>
            <person name="Lukacs Z."/>
            <person name="Mihaltcheva S."/>
            <person name="Morgado L.N."/>
            <person name="Niskanen T."/>
            <person name="Noordeloos M.E."/>
            <person name="Ohm R.A."/>
            <person name="Ortiz-Santana B."/>
            <person name="Ovrebo C."/>
            <person name="Racz N."/>
            <person name="Riley R."/>
            <person name="Savchenko A."/>
            <person name="Shiryaev A."/>
            <person name="Soop K."/>
            <person name="Spirin V."/>
            <person name="Szebenyi C."/>
            <person name="Tomsovsky M."/>
            <person name="Tulloss R.E."/>
            <person name="Uehling J."/>
            <person name="Grigoriev I.V."/>
            <person name="Vagvolgyi C."/>
            <person name="Papp T."/>
            <person name="Martin F.M."/>
            <person name="Miettinen O."/>
            <person name="Hibbett D.S."/>
            <person name="Nagy L.G."/>
        </authorList>
    </citation>
    <scope>NUCLEOTIDE SEQUENCE [LARGE SCALE GENOMIC DNA]</scope>
    <source>
        <strain evidence="1 2">CBS 121175</strain>
    </source>
</reference>
<gene>
    <name evidence="1" type="ORF">FA15DRAFT_598021</name>
</gene>
<evidence type="ECO:0000313" key="1">
    <source>
        <dbReference type="EMBL" id="TFK21345.1"/>
    </source>
</evidence>
<name>A0A5C3KMR3_COPMA</name>
<accession>A0A5C3KMR3</accession>
<dbReference type="Proteomes" id="UP000307440">
    <property type="component" value="Unassembled WGS sequence"/>
</dbReference>
<dbReference type="EMBL" id="ML210271">
    <property type="protein sequence ID" value="TFK21345.1"/>
    <property type="molecule type" value="Genomic_DNA"/>
</dbReference>
<protein>
    <submittedName>
        <fullName evidence="1">Uncharacterized protein</fullName>
    </submittedName>
</protein>
<dbReference type="AlphaFoldDB" id="A0A5C3KMR3"/>
<keyword evidence="2" id="KW-1185">Reference proteome</keyword>
<sequence length="221" mass="24647">MTRVTSVFNGNYSIPVHFLLSDLAERIDDEFFPGLSPPPPVDYLAPLRSAYDTQKGAALRKAIFPSFFHGKCQDPATGINPAGCPNPDCPVVCGTPGSMVHFYSRLRFIAFNETWHLLHRIAKPDSGVFREVQQNIEDAQTRYSRAQRRDSNLVFGRRGLDWGVSNSRRANGGVKSTLEGIINGIRFSLERLCGGSGDGRTNGLPYCSWENEMKEYILTFP</sequence>
<evidence type="ECO:0000313" key="2">
    <source>
        <dbReference type="Proteomes" id="UP000307440"/>
    </source>
</evidence>